<feature type="compositionally biased region" description="Polar residues" evidence="2">
    <location>
        <begin position="301"/>
        <end position="326"/>
    </location>
</feature>
<evidence type="ECO:0000313" key="4">
    <source>
        <dbReference type="Proteomes" id="UP000002668"/>
    </source>
</evidence>
<dbReference type="GeneID" id="13288992"/>
<dbReference type="RefSeq" id="XP_003842673.1">
    <property type="nucleotide sequence ID" value="XM_003842625.1"/>
</dbReference>
<sequence>MGSNSLGKRLSPVLSAEHDSDTRNSVPRLELERLQAELRRLKAEAAIAKEELGKGRRNSKATSLELKTFYKEDCAFMSFPKDLKAYNTAKNKLHGDLPGAFYRATYEKSATITPFETKACWPSNHPDLQEGVAFQSMNDFLILRDVTSERVLRHCQWQRKRPFTSFISAFNAENMAANRAHFLYHDSRLQCRRLMVVKISTESLVPAFLNFKEIVPCDSTDDMTTKALTTDAEPNKSADDPESADVANADSADITDAYLESDLGSLSSDSSEDGDDVAEEHFATETLDDVDDEIFGEYALETSNPPISLDTSTPSATPSTEQANSPKTREVTVKVPCWVREHAVSKDRSDINFAEFEKCRSECWFSIAENRRSGLYLPDTEYVKHGQPEEWLAGGFILRSSINSIWPYDGRKIHKFRGKKVITSKNSEDWQFDWDNTIWRSRIETKRTEKALEQADQKMKRKVDELQANSPETTCKIPKTGHGFNIIRPYLNFRSNVSRPSTDSA</sequence>
<dbReference type="AlphaFoldDB" id="E5A6E9"/>
<evidence type="ECO:0000313" key="3">
    <source>
        <dbReference type="EMBL" id="CBX99194.1"/>
    </source>
</evidence>
<evidence type="ECO:0000256" key="2">
    <source>
        <dbReference type="SAM" id="MobiDB-lite"/>
    </source>
</evidence>
<dbReference type="VEuPathDB" id="FungiDB:LEMA_P084330.1"/>
<name>E5A6E9_LEPMJ</name>
<gene>
    <name evidence="3" type="ORF">LEMA_P084330.1</name>
</gene>
<feature type="coiled-coil region" evidence="1">
    <location>
        <begin position="31"/>
        <end position="58"/>
    </location>
</feature>
<dbReference type="InParanoid" id="E5A6E9"/>
<proteinExistence type="predicted"/>
<protein>
    <submittedName>
        <fullName evidence="3">Uncharacterized protein</fullName>
    </submittedName>
</protein>
<dbReference type="eggNOG" id="ENOG502RJN2">
    <property type="taxonomic scope" value="Eukaryota"/>
</dbReference>
<dbReference type="HOGENOM" id="CLU_539750_0_0_1"/>
<dbReference type="OrthoDB" id="5429427at2759"/>
<dbReference type="EMBL" id="FP929135">
    <property type="protein sequence ID" value="CBX99194.1"/>
    <property type="molecule type" value="Genomic_DNA"/>
</dbReference>
<dbReference type="Proteomes" id="UP000002668">
    <property type="component" value="Genome"/>
</dbReference>
<keyword evidence="4" id="KW-1185">Reference proteome</keyword>
<feature type="region of interest" description="Disordered" evidence="2">
    <location>
        <begin position="1"/>
        <end position="28"/>
    </location>
</feature>
<feature type="region of interest" description="Disordered" evidence="2">
    <location>
        <begin position="301"/>
        <end position="328"/>
    </location>
</feature>
<keyword evidence="1" id="KW-0175">Coiled coil</keyword>
<organism evidence="3 4">
    <name type="scientific">Leptosphaeria maculans (strain JN3 / isolate v23.1.3 / race Av1-4-5-6-7-8)</name>
    <name type="common">Blackleg fungus</name>
    <name type="synonym">Phoma lingam</name>
    <dbReference type="NCBI Taxonomy" id="985895"/>
    <lineage>
        <taxon>Eukaryota</taxon>
        <taxon>Fungi</taxon>
        <taxon>Dikarya</taxon>
        <taxon>Ascomycota</taxon>
        <taxon>Pezizomycotina</taxon>
        <taxon>Dothideomycetes</taxon>
        <taxon>Pleosporomycetidae</taxon>
        <taxon>Pleosporales</taxon>
        <taxon>Pleosporineae</taxon>
        <taxon>Leptosphaeriaceae</taxon>
        <taxon>Plenodomus</taxon>
        <taxon>Plenodomus lingam/Leptosphaeria maculans species complex</taxon>
    </lineage>
</organism>
<evidence type="ECO:0000256" key="1">
    <source>
        <dbReference type="SAM" id="Coils"/>
    </source>
</evidence>
<accession>E5A6E9</accession>
<reference evidence="4" key="1">
    <citation type="journal article" date="2011" name="Nat. Commun.">
        <title>Effector diversification within compartments of the Leptosphaeria maculans genome affected by Repeat-Induced Point mutations.</title>
        <authorList>
            <person name="Rouxel T."/>
            <person name="Grandaubert J."/>
            <person name="Hane J.K."/>
            <person name="Hoede C."/>
            <person name="van de Wouw A.P."/>
            <person name="Couloux A."/>
            <person name="Dominguez V."/>
            <person name="Anthouard V."/>
            <person name="Bally P."/>
            <person name="Bourras S."/>
            <person name="Cozijnsen A.J."/>
            <person name="Ciuffetti L.M."/>
            <person name="Degrave A."/>
            <person name="Dilmaghani A."/>
            <person name="Duret L."/>
            <person name="Fudal I."/>
            <person name="Goodwin S.B."/>
            <person name="Gout L."/>
            <person name="Glaser N."/>
            <person name="Linglin J."/>
            <person name="Kema G.H.J."/>
            <person name="Lapalu N."/>
            <person name="Lawrence C.B."/>
            <person name="May K."/>
            <person name="Meyer M."/>
            <person name="Ollivier B."/>
            <person name="Poulain J."/>
            <person name="Schoch C.L."/>
            <person name="Simon A."/>
            <person name="Spatafora J.W."/>
            <person name="Stachowiak A."/>
            <person name="Turgeon B.G."/>
            <person name="Tyler B.M."/>
            <person name="Vincent D."/>
            <person name="Weissenbach J."/>
            <person name="Amselem J."/>
            <person name="Quesneville H."/>
            <person name="Oliver R.P."/>
            <person name="Wincker P."/>
            <person name="Balesdent M.-H."/>
            <person name="Howlett B.J."/>
        </authorList>
    </citation>
    <scope>NUCLEOTIDE SEQUENCE [LARGE SCALE GENOMIC DNA]</scope>
    <source>
        <strain evidence="4">JN3 / isolate v23.1.3 / race Av1-4-5-6-7-8</strain>
    </source>
</reference>